<evidence type="ECO:0000313" key="3">
    <source>
        <dbReference type="EMBL" id="MBB3172915.1"/>
    </source>
</evidence>
<protein>
    <submittedName>
        <fullName evidence="3">DNA repair protein RadC</fullName>
    </submittedName>
</protein>
<dbReference type="PANTHER" id="PTHR30471:SF3">
    <property type="entry name" value="UPF0758 PROTEIN YEES-RELATED"/>
    <property type="match status" value="1"/>
</dbReference>
<evidence type="ECO:0000256" key="1">
    <source>
        <dbReference type="ARBA" id="ARBA00023049"/>
    </source>
</evidence>
<reference evidence="3 4" key="1">
    <citation type="submission" date="2020-08" db="EMBL/GenBank/DDBJ databases">
        <title>Genomic Encyclopedia of Type Strains, Phase III (KMG-III): the genomes of soil and plant-associated and newly described type strains.</title>
        <authorList>
            <person name="Whitman W."/>
        </authorList>
    </citation>
    <scope>NUCLEOTIDE SEQUENCE [LARGE SCALE GENOMIC DNA]</scope>
    <source>
        <strain evidence="3 4">CECT 8088</strain>
    </source>
</reference>
<keyword evidence="1" id="KW-0645">Protease</keyword>
<keyword evidence="4" id="KW-1185">Reference proteome</keyword>
<dbReference type="PANTHER" id="PTHR30471">
    <property type="entry name" value="DNA REPAIR PROTEIN RADC"/>
    <property type="match status" value="1"/>
</dbReference>
<dbReference type="Proteomes" id="UP000557688">
    <property type="component" value="Unassembled WGS sequence"/>
</dbReference>
<keyword evidence="1" id="KW-0378">Hydrolase</keyword>
<dbReference type="InterPro" id="IPR025657">
    <property type="entry name" value="RadC_JAB"/>
</dbReference>
<dbReference type="AlphaFoldDB" id="A0A839UW71"/>
<dbReference type="EMBL" id="JACHXV010000002">
    <property type="protein sequence ID" value="MBB3172915.1"/>
    <property type="molecule type" value="Genomic_DNA"/>
</dbReference>
<comment type="caution">
    <text evidence="3">The sequence shown here is derived from an EMBL/GenBank/DDBJ whole genome shotgun (WGS) entry which is preliminary data.</text>
</comment>
<evidence type="ECO:0000259" key="2">
    <source>
        <dbReference type="Pfam" id="PF04002"/>
    </source>
</evidence>
<accession>A0A839UW71</accession>
<feature type="domain" description="RadC-like JAB" evidence="2">
    <location>
        <begin position="95"/>
        <end position="209"/>
    </location>
</feature>
<proteinExistence type="predicted"/>
<keyword evidence="1" id="KW-0482">Metalloprotease</keyword>
<gene>
    <name evidence="3" type="ORF">FHR90_000729</name>
</gene>
<name>A0A839UW71_9PROT</name>
<dbReference type="GO" id="GO:0008237">
    <property type="term" value="F:metallopeptidase activity"/>
    <property type="evidence" value="ECO:0007669"/>
    <property type="project" value="UniProtKB-KW"/>
</dbReference>
<dbReference type="InterPro" id="IPR001405">
    <property type="entry name" value="UPF0758"/>
</dbReference>
<evidence type="ECO:0000313" key="4">
    <source>
        <dbReference type="Proteomes" id="UP000557688"/>
    </source>
</evidence>
<organism evidence="3 4">
    <name type="scientific">Endobacter medicaginis</name>
    <dbReference type="NCBI Taxonomy" id="1181271"/>
    <lineage>
        <taxon>Bacteria</taxon>
        <taxon>Pseudomonadati</taxon>
        <taxon>Pseudomonadota</taxon>
        <taxon>Alphaproteobacteria</taxon>
        <taxon>Acetobacterales</taxon>
        <taxon>Acetobacteraceae</taxon>
        <taxon>Endobacter</taxon>
    </lineage>
</organism>
<dbReference type="Pfam" id="PF04002">
    <property type="entry name" value="RadC"/>
    <property type="match status" value="1"/>
</dbReference>
<sequence length="210" mass="22582">MRARLLGAGADSLADYEILEMLLFLGIPRRDTKPLAKAMINRYGSLDGVLRTDRETVAVDFDLAPDCLDILGLPRIAAARLAEAEPRETLTLGDWTQLGAYLDRSATQIEPGQWRMLYLDNRNRLLADEAVLPGSRALVGRAVLARALALHATALIALHVEARAGAASLQEAAALSAELGRASTLLSVVLHDTMVGCGGGWTSLRQRGML</sequence>
<dbReference type="RefSeq" id="WP_246330000.1">
    <property type="nucleotide sequence ID" value="NZ_JACHXV010000002.1"/>
</dbReference>
<dbReference type="Gene3D" id="3.40.140.10">
    <property type="entry name" value="Cytidine Deaminase, domain 2"/>
    <property type="match status" value="1"/>
</dbReference>